<protein>
    <recommendedName>
        <fullName evidence="1">Vacuolar ATPase assembly protein VMA22</fullName>
    </recommendedName>
</protein>
<dbReference type="PANTHER" id="PTHR31996:SF2">
    <property type="entry name" value="COILED-COIL DOMAIN-CONTAINING PROTEIN 115"/>
    <property type="match status" value="1"/>
</dbReference>
<evidence type="ECO:0000313" key="4">
    <source>
        <dbReference type="Proteomes" id="UP001148838"/>
    </source>
</evidence>
<keyword evidence="4" id="KW-1185">Reference proteome</keyword>
<dbReference type="Gene3D" id="1.10.287.3240">
    <property type="match status" value="1"/>
</dbReference>
<gene>
    <name evidence="3" type="ORF">ANN_05746</name>
</gene>
<evidence type="ECO:0000313" key="3">
    <source>
        <dbReference type="EMBL" id="KAJ4443957.1"/>
    </source>
</evidence>
<dbReference type="PANTHER" id="PTHR31996">
    <property type="entry name" value="COILED-COIL DOMAIN-CONTAINING PROTEIN 115"/>
    <property type="match status" value="1"/>
</dbReference>
<sequence length="196" mass="22086">MADNILEVCKELDSLTIRALELMEEQIKCKLKIEETMKTSCLDLAKARYIMGNRSVSYLQLPTEESDDVAALRTVTSSVETKGNLERTVFELHAVNLVEEKPQKHEQETNVRQRSGGKDKDTSHSKSEENGIVNPTDPIKWFGYLVPQNLRQAQKGFQSALDLVIQSANIQSELEATCNRCEKLVELKSNLTVCKS</sequence>
<comment type="caution">
    <text evidence="3">The sequence shown here is derived from an EMBL/GenBank/DDBJ whole genome shotgun (WGS) entry which is preliminary data.</text>
</comment>
<dbReference type="EMBL" id="JAJSOF020000011">
    <property type="protein sequence ID" value="KAJ4443957.1"/>
    <property type="molecule type" value="Genomic_DNA"/>
</dbReference>
<organism evidence="3 4">
    <name type="scientific">Periplaneta americana</name>
    <name type="common">American cockroach</name>
    <name type="synonym">Blatta americana</name>
    <dbReference type="NCBI Taxonomy" id="6978"/>
    <lineage>
        <taxon>Eukaryota</taxon>
        <taxon>Metazoa</taxon>
        <taxon>Ecdysozoa</taxon>
        <taxon>Arthropoda</taxon>
        <taxon>Hexapoda</taxon>
        <taxon>Insecta</taxon>
        <taxon>Pterygota</taxon>
        <taxon>Neoptera</taxon>
        <taxon>Polyneoptera</taxon>
        <taxon>Dictyoptera</taxon>
        <taxon>Blattodea</taxon>
        <taxon>Blattoidea</taxon>
        <taxon>Blattidae</taxon>
        <taxon>Blattinae</taxon>
        <taxon>Periplaneta</taxon>
    </lineage>
</organism>
<evidence type="ECO:0000256" key="1">
    <source>
        <dbReference type="ARBA" id="ARBA00093634"/>
    </source>
</evidence>
<dbReference type="InterPro" id="IPR040357">
    <property type="entry name" value="Vma22/CCDC115"/>
</dbReference>
<reference evidence="3 4" key="1">
    <citation type="journal article" date="2022" name="Allergy">
        <title>Genome assembly and annotation of Periplaneta americana reveal a comprehensive cockroach allergen profile.</title>
        <authorList>
            <person name="Wang L."/>
            <person name="Xiong Q."/>
            <person name="Saelim N."/>
            <person name="Wang L."/>
            <person name="Nong W."/>
            <person name="Wan A.T."/>
            <person name="Shi M."/>
            <person name="Liu X."/>
            <person name="Cao Q."/>
            <person name="Hui J.H.L."/>
            <person name="Sookrung N."/>
            <person name="Leung T.F."/>
            <person name="Tungtrongchitr A."/>
            <person name="Tsui S.K.W."/>
        </authorList>
    </citation>
    <scope>NUCLEOTIDE SEQUENCE [LARGE SCALE GENOMIC DNA]</scope>
    <source>
        <strain evidence="3">PWHHKU_190912</strain>
    </source>
</reference>
<feature type="compositionally biased region" description="Basic and acidic residues" evidence="2">
    <location>
        <begin position="101"/>
        <end position="129"/>
    </location>
</feature>
<feature type="region of interest" description="Disordered" evidence="2">
    <location>
        <begin position="101"/>
        <end position="133"/>
    </location>
</feature>
<evidence type="ECO:0000256" key="2">
    <source>
        <dbReference type="SAM" id="MobiDB-lite"/>
    </source>
</evidence>
<accession>A0ABQ8TDS1</accession>
<dbReference type="Proteomes" id="UP001148838">
    <property type="component" value="Unassembled WGS sequence"/>
</dbReference>
<proteinExistence type="predicted"/>
<name>A0ABQ8TDS1_PERAM</name>
<dbReference type="Pfam" id="PF21730">
    <property type="entry name" value="Vma22_CCDC115"/>
    <property type="match status" value="1"/>
</dbReference>